<keyword evidence="3" id="KW-0677">Repeat</keyword>
<feature type="compositionally biased region" description="Polar residues" evidence="9">
    <location>
        <begin position="25"/>
        <end position="38"/>
    </location>
</feature>
<evidence type="ECO:0000256" key="6">
    <source>
        <dbReference type="ARBA" id="ARBA00023163"/>
    </source>
</evidence>
<keyword evidence="2" id="KW-0479">Metal-binding</keyword>
<feature type="compositionally biased region" description="Acidic residues" evidence="9">
    <location>
        <begin position="39"/>
        <end position="55"/>
    </location>
</feature>
<dbReference type="InterPro" id="IPR013087">
    <property type="entry name" value="Znf_C2H2_type"/>
</dbReference>
<feature type="domain" description="C2H2-type" evidence="10">
    <location>
        <begin position="112"/>
        <end position="139"/>
    </location>
</feature>
<dbReference type="Pfam" id="PF00096">
    <property type="entry name" value="zf-C2H2"/>
    <property type="match status" value="3"/>
</dbReference>
<dbReference type="PANTHER" id="PTHR24394">
    <property type="entry name" value="ZINC FINGER PROTEIN"/>
    <property type="match status" value="1"/>
</dbReference>
<dbReference type="PROSITE" id="PS50157">
    <property type="entry name" value="ZINC_FINGER_C2H2_2"/>
    <property type="match status" value="4"/>
</dbReference>
<evidence type="ECO:0000313" key="11">
    <source>
        <dbReference type="EMBL" id="MAA20431.1"/>
    </source>
</evidence>
<feature type="region of interest" description="Disordered" evidence="9">
    <location>
        <begin position="130"/>
        <end position="162"/>
    </location>
</feature>
<evidence type="ECO:0000256" key="5">
    <source>
        <dbReference type="ARBA" id="ARBA00022833"/>
    </source>
</evidence>
<evidence type="ECO:0000256" key="3">
    <source>
        <dbReference type="ARBA" id="ARBA00022737"/>
    </source>
</evidence>
<dbReference type="GO" id="GO:0008270">
    <property type="term" value="F:zinc ion binding"/>
    <property type="evidence" value="ECO:0007669"/>
    <property type="project" value="UniProtKB-KW"/>
</dbReference>
<evidence type="ECO:0000259" key="10">
    <source>
        <dbReference type="PROSITE" id="PS50157"/>
    </source>
</evidence>
<evidence type="ECO:0000256" key="4">
    <source>
        <dbReference type="ARBA" id="ARBA00022771"/>
    </source>
</evidence>
<dbReference type="PROSITE" id="PS00028">
    <property type="entry name" value="ZINC_FINGER_C2H2_1"/>
    <property type="match status" value="2"/>
</dbReference>
<dbReference type="EMBL" id="GFPF01009285">
    <property type="protein sequence ID" value="MAA20431.1"/>
    <property type="molecule type" value="Transcribed_RNA"/>
</dbReference>
<dbReference type="GO" id="GO:0000981">
    <property type="term" value="F:DNA-binding transcription factor activity, RNA polymerase II-specific"/>
    <property type="evidence" value="ECO:0007669"/>
    <property type="project" value="TreeGrafter"/>
</dbReference>
<dbReference type="AlphaFoldDB" id="A0A224Z0J0"/>
<evidence type="ECO:0000256" key="7">
    <source>
        <dbReference type="ARBA" id="ARBA00023242"/>
    </source>
</evidence>
<keyword evidence="5" id="KW-0862">Zinc</keyword>
<keyword evidence="7" id="KW-0539">Nucleus</keyword>
<comment type="subcellular location">
    <subcellularLocation>
        <location evidence="1">Nucleus</location>
    </subcellularLocation>
</comment>
<evidence type="ECO:0000256" key="1">
    <source>
        <dbReference type="ARBA" id="ARBA00004123"/>
    </source>
</evidence>
<dbReference type="FunFam" id="3.30.160.60:FF:001031">
    <property type="entry name" value="zinc finger protein 341 isoform X1"/>
    <property type="match status" value="1"/>
</dbReference>
<accession>A0A224Z0J0</accession>
<dbReference type="SMART" id="SM00355">
    <property type="entry name" value="ZnF_C2H2"/>
    <property type="match status" value="4"/>
</dbReference>
<dbReference type="Gene3D" id="3.30.160.60">
    <property type="entry name" value="Classic Zinc Finger"/>
    <property type="match status" value="4"/>
</dbReference>
<feature type="domain" description="C2H2-type" evidence="10">
    <location>
        <begin position="84"/>
        <end position="111"/>
    </location>
</feature>
<proteinExistence type="predicted"/>
<protein>
    <submittedName>
        <fullName evidence="11">KRAB domain-containing zinc finger protein</fullName>
    </submittedName>
</protein>
<organism evidence="11">
    <name type="scientific">Rhipicephalus zambeziensis</name>
    <dbReference type="NCBI Taxonomy" id="60191"/>
    <lineage>
        <taxon>Eukaryota</taxon>
        <taxon>Metazoa</taxon>
        <taxon>Ecdysozoa</taxon>
        <taxon>Arthropoda</taxon>
        <taxon>Chelicerata</taxon>
        <taxon>Arachnida</taxon>
        <taxon>Acari</taxon>
        <taxon>Parasitiformes</taxon>
        <taxon>Ixodida</taxon>
        <taxon>Ixodoidea</taxon>
        <taxon>Ixodidae</taxon>
        <taxon>Rhipicephalinae</taxon>
        <taxon>Rhipicephalus</taxon>
        <taxon>Rhipicephalus</taxon>
    </lineage>
</organism>
<evidence type="ECO:0000256" key="8">
    <source>
        <dbReference type="PROSITE-ProRule" id="PRU00042"/>
    </source>
</evidence>
<reference evidence="11" key="1">
    <citation type="journal article" date="2017" name="Parasit. Vectors">
        <title>Sialotranscriptomics of Rhipicephalus zambeziensis reveals intricate expression profiles of secretory proteins and suggests tight temporal transcriptional regulation during blood-feeding.</title>
        <authorList>
            <person name="de Castro M.H."/>
            <person name="de Klerk D."/>
            <person name="Pienaar R."/>
            <person name="Rees D.J.G."/>
            <person name="Mans B.J."/>
        </authorList>
    </citation>
    <scope>NUCLEOTIDE SEQUENCE</scope>
    <source>
        <tissue evidence="11">Salivary glands</tissue>
    </source>
</reference>
<dbReference type="InterPro" id="IPR036236">
    <property type="entry name" value="Znf_C2H2_sf"/>
</dbReference>
<feature type="domain" description="C2H2-type" evidence="10">
    <location>
        <begin position="258"/>
        <end position="282"/>
    </location>
</feature>
<dbReference type="SUPFAM" id="SSF57667">
    <property type="entry name" value="beta-beta-alpha zinc fingers"/>
    <property type="match status" value="2"/>
</dbReference>
<feature type="compositionally biased region" description="Basic and acidic residues" evidence="9">
    <location>
        <begin position="153"/>
        <end position="162"/>
    </location>
</feature>
<name>A0A224Z0J0_9ACAR</name>
<evidence type="ECO:0000256" key="2">
    <source>
        <dbReference type="ARBA" id="ARBA00022723"/>
    </source>
</evidence>
<feature type="region of interest" description="Disordered" evidence="9">
    <location>
        <begin position="13"/>
        <end position="56"/>
    </location>
</feature>
<dbReference type="GO" id="GO:0005634">
    <property type="term" value="C:nucleus"/>
    <property type="evidence" value="ECO:0007669"/>
    <property type="project" value="UniProtKB-SubCell"/>
</dbReference>
<feature type="domain" description="C2H2-type" evidence="10">
    <location>
        <begin position="230"/>
        <end position="257"/>
    </location>
</feature>
<dbReference type="FunFam" id="3.30.160.60:FF:000202">
    <property type="entry name" value="Zinc finger protein 574"/>
    <property type="match status" value="1"/>
</dbReference>
<evidence type="ECO:0000256" key="9">
    <source>
        <dbReference type="SAM" id="MobiDB-lite"/>
    </source>
</evidence>
<keyword evidence="4 8" id="KW-0863">Zinc-finger</keyword>
<dbReference type="GO" id="GO:0045893">
    <property type="term" value="P:positive regulation of DNA-templated transcription"/>
    <property type="evidence" value="ECO:0007669"/>
    <property type="project" value="UniProtKB-ARBA"/>
</dbReference>
<keyword evidence="6" id="KW-0804">Transcription</keyword>
<sequence length="282" mass="32463">MAMMFMDTSGVPAIAGPSNYHPDKQQSTPSHDSIMLSTSDEEEDEEEVDIEEFEESTSNKPIYVRAVDERGVIVLKNGMRKEPLRCNLCPYTTRYSTHFKDHMRVHSGEKPFKCTKCSNSFTQRAHLQRHLRTHEPRKPRQLALARASVRKARYSERSDQSRKHVLGVPTGRSARGKGRSFLQWWSVRDNSEDEDKAEGTRPRKFHQVFGHSSTGPTRREKKAFMRKDPLVCGLCSYTTHYATHMKDHMRTHSGEKPFKCTKCSAAFTQAANCKRHLRTHHS</sequence>
<dbReference type="GO" id="GO:0032502">
    <property type="term" value="P:developmental process"/>
    <property type="evidence" value="ECO:0007669"/>
    <property type="project" value="UniProtKB-ARBA"/>
</dbReference>
<dbReference type="PANTHER" id="PTHR24394:SF44">
    <property type="entry name" value="ZINC FINGER PROTEIN 271-LIKE"/>
    <property type="match status" value="1"/>
</dbReference>